<name>A0A512MFN2_9BACT</name>
<feature type="region of interest" description="Disordered" evidence="1">
    <location>
        <begin position="176"/>
        <end position="205"/>
    </location>
</feature>
<accession>A0A512MFN2</accession>
<evidence type="ECO:0000313" key="3">
    <source>
        <dbReference type="Proteomes" id="UP000321577"/>
    </source>
</evidence>
<feature type="compositionally biased region" description="Polar residues" evidence="1">
    <location>
        <begin position="185"/>
        <end position="205"/>
    </location>
</feature>
<evidence type="ECO:0000313" key="2">
    <source>
        <dbReference type="EMBL" id="GEP45550.1"/>
    </source>
</evidence>
<dbReference type="RefSeq" id="WP_146854557.1">
    <property type="nucleotide sequence ID" value="NZ_BKAG01000052.1"/>
</dbReference>
<keyword evidence="3" id="KW-1185">Reference proteome</keyword>
<gene>
    <name evidence="2" type="ORF">BGE01nite_48410</name>
</gene>
<sequence length="205" mass="24291">MPQLYFMDHVFDGGYFTKLDEAIESDEVRLLFPDSWYWLHYCFFGRECICSEQSESLRGHLLNLVAMFYKHHDEVLEKLEWDEAAFEKVAQELLAIVEASRAYPISLWIYGDETSRDFLNEWRSKLPPSEQIQQLFELPHFTRMNKERLGYHGTDDKIALARYRNELANFNRRKKLAHKNRQREASNNAKEPADSQSLQTSGDQF</sequence>
<reference evidence="2 3" key="1">
    <citation type="submission" date="2019-07" db="EMBL/GenBank/DDBJ databases">
        <title>Whole genome shotgun sequence of Brevifollis gellanilyticus NBRC 108608.</title>
        <authorList>
            <person name="Hosoyama A."/>
            <person name="Uohara A."/>
            <person name="Ohji S."/>
            <person name="Ichikawa N."/>
        </authorList>
    </citation>
    <scope>NUCLEOTIDE SEQUENCE [LARGE SCALE GENOMIC DNA]</scope>
    <source>
        <strain evidence="2 3">NBRC 108608</strain>
    </source>
</reference>
<dbReference type="AlphaFoldDB" id="A0A512MFN2"/>
<protein>
    <submittedName>
        <fullName evidence="2">Uncharacterized protein</fullName>
    </submittedName>
</protein>
<proteinExistence type="predicted"/>
<organism evidence="2 3">
    <name type="scientific">Brevifollis gellanilyticus</name>
    <dbReference type="NCBI Taxonomy" id="748831"/>
    <lineage>
        <taxon>Bacteria</taxon>
        <taxon>Pseudomonadati</taxon>
        <taxon>Verrucomicrobiota</taxon>
        <taxon>Verrucomicrobiia</taxon>
        <taxon>Verrucomicrobiales</taxon>
        <taxon>Verrucomicrobiaceae</taxon>
    </lineage>
</organism>
<comment type="caution">
    <text evidence="2">The sequence shown here is derived from an EMBL/GenBank/DDBJ whole genome shotgun (WGS) entry which is preliminary data.</text>
</comment>
<evidence type="ECO:0000256" key="1">
    <source>
        <dbReference type="SAM" id="MobiDB-lite"/>
    </source>
</evidence>
<dbReference type="EMBL" id="BKAG01000052">
    <property type="protein sequence ID" value="GEP45550.1"/>
    <property type="molecule type" value="Genomic_DNA"/>
</dbReference>
<dbReference type="Proteomes" id="UP000321577">
    <property type="component" value="Unassembled WGS sequence"/>
</dbReference>